<proteinExistence type="predicted"/>
<feature type="compositionally biased region" description="Polar residues" evidence="1">
    <location>
        <begin position="44"/>
        <end position="53"/>
    </location>
</feature>
<dbReference type="AlphaFoldDB" id="A0A2S8IYD2"/>
<feature type="compositionally biased region" description="Low complexity" evidence="1">
    <location>
        <begin position="7"/>
        <end position="20"/>
    </location>
</feature>
<accession>A0A2S8IYD2</accession>
<sequence length="73" mass="7848">MRRYGASESSRGGESSLFFSPQGERGRDRARREAHAKRVGQAADDTSGTSAAQNRAEMSDTEPMTSVPAESLT</sequence>
<evidence type="ECO:0000256" key="1">
    <source>
        <dbReference type="SAM" id="MobiDB-lite"/>
    </source>
</evidence>
<evidence type="ECO:0000313" key="2">
    <source>
        <dbReference type="EMBL" id="PQP19800.1"/>
    </source>
</evidence>
<protein>
    <submittedName>
        <fullName evidence="2">Uncharacterized protein</fullName>
    </submittedName>
</protein>
<feature type="region of interest" description="Disordered" evidence="1">
    <location>
        <begin position="1"/>
        <end position="73"/>
    </location>
</feature>
<evidence type="ECO:0000313" key="3">
    <source>
        <dbReference type="Proteomes" id="UP000239290"/>
    </source>
</evidence>
<feature type="compositionally biased region" description="Basic and acidic residues" evidence="1">
    <location>
        <begin position="24"/>
        <end position="33"/>
    </location>
</feature>
<name>A0A2S8IYD2_RHOOP</name>
<reference evidence="3" key="1">
    <citation type="submission" date="2018-02" db="EMBL/GenBank/DDBJ databases">
        <title>Draft genome sequencing of Rhodococcus opacus KU647198.</title>
        <authorList>
            <person name="Zheng B.-X."/>
        </authorList>
    </citation>
    <scope>NUCLEOTIDE SEQUENCE [LARGE SCALE GENOMIC DNA]</scope>
    <source>
        <strain evidence="3">04-OD7</strain>
    </source>
</reference>
<dbReference type="EMBL" id="PUIO01000043">
    <property type="protein sequence ID" value="PQP19800.1"/>
    <property type="molecule type" value="Genomic_DNA"/>
</dbReference>
<gene>
    <name evidence="2" type="ORF">C5613_29775</name>
</gene>
<comment type="caution">
    <text evidence="2">The sequence shown here is derived from an EMBL/GenBank/DDBJ whole genome shotgun (WGS) entry which is preliminary data.</text>
</comment>
<organism evidence="2 3">
    <name type="scientific">Rhodococcus opacus</name>
    <name type="common">Nocardia opaca</name>
    <dbReference type="NCBI Taxonomy" id="37919"/>
    <lineage>
        <taxon>Bacteria</taxon>
        <taxon>Bacillati</taxon>
        <taxon>Actinomycetota</taxon>
        <taxon>Actinomycetes</taxon>
        <taxon>Mycobacteriales</taxon>
        <taxon>Nocardiaceae</taxon>
        <taxon>Rhodococcus</taxon>
    </lineage>
</organism>
<dbReference type="Proteomes" id="UP000239290">
    <property type="component" value="Unassembled WGS sequence"/>
</dbReference>